<evidence type="ECO:0000256" key="1">
    <source>
        <dbReference type="SAM" id="MobiDB-lite"/>
    </source>
</evidence>
<feature type="non-terminal residue" evidence="2">
    <location>
        <position position="1"/>
    </location>
</feature>
<dbReference type="EMBL" id="UINC01013045">
    <property type="protein sequence ID" value="SVA56601.1"/>
    <property type="molecule type" value="Genomic_DNA"/>
</dbReference>
<organism evidence="2">
    <name type="scientific">marine metagenome</name>
    <dbReference type="NCBI Taxonomy" id="408172"/>
    <lineage>
        <taxon>unclassified sequences</taxon>
        <taxon>metagenomes</taxon>
        <taxon>ecological metagenomes</taxon>
    </lineage>
</organism>
<feature type="compositionally biased region" description="Basic residues" evidence="1">
    <location>
        <begin position="1"/>
        <end position="16"/>
    </location>
</feature>
<gene>
    <name evidence="2" type="ORF">METZ01_LOCUS109455</name>
</gene>
<feature type="region of interest" description="Disordered" evidence="1">
    <location>
        <begin position="1"/>
        <end position="36"/>
    </location>
</feature>
<proteinExistence type="predicted"/>
<protein>
    <submittedName>
        <fullName evidence="2">Uncharacterized protein</fullName>
    </submittedName>
</protein>
<sequence>RVPRRGRHRHRGHPVRPRPSLLPGRRRLLRRRHGGV</sequence>
<accession>A0A381WWE5</accession>
<reference evidence="2" key="1">
    <citation type="submission" date="2018-05" db="EMBL/GenBank/DDBJ databases">
        <authorList>
            <person name="Lanie J.A."/>
            <person name="Ng W.-L."/>
            <person name="Kazmierczak K.M."/>
            <person name="Andrzejewski T.M."/>
            <person name="Davidsen T.M."/>
            <person name="Wayne K.J."/>
            <person name="Tettelin H."/>
            <person name="Glass J.I."/>
            <person name="Rusch D."/>
            <person name="Podicherti R."/>
            <person name="Tsui H.-C.T."/>
            <person name="Winkler M.E."/>
        </authorList>
    </citation>
    <scope>NUCLEOTIDE SEQUENCE</scope>
</reference>
<feature type="non-terminal residue" evidence="2">
    <location>
        <position position="36"/>
    </location>
</feature>
<dbReference type="AlphaFoldDB" id="A0A381WWE5"/>
<evidence type="ECO:0000313" key="2">
    <source>
        <dbReference type="EMBL" id="SVA56601.1"/>
    </source>
</evidence>
<feature type="compositionally biased region" description="Basic residues" evidence="1">
    <location>
        <begin position="24"/>
        <end position="36"/>
    </location>
</feature>
<name>A0A381WWE5_9ZZZZ</name>